<dbReference type="Proteomes" id="UP000177187">
    <property type="component" value="Unassembled WGS sequence"/>
</dbReference>
<dbReference type="InterPro" id="IPR019734">
    <property type="entry name" value="TPR_rpt"/>
</dbReference>
<evidence type="ECO:0000313" key="5">
    <source>
        <dbReference type="EMBL" id="OGD72427.1"/>
    </source>
</evidence>
<feature type="repeat" description="TPR" evidence="3">
    <location>
        <begin position="62"/>
        <end position="95"/>
    </location>
</feature>
<sequence>MFPDMAKRFQLGPEIERYTQLLARDPDSLAFVPLADAYRKSGLFEEAFAVLKRGMGRRPDYIPAKIVLGKCYLDLGNYPKAETTFEDILRLDRDNLVALSSMANVRLHQRRFGEAATIYRRILELDPSNDAAAQQLAKLEGKALSRSQGEVIEIDIESTATRIPPTEPLSGEVEEVGEKPSDTLDFENVMRAESLPSSGESDEALPVAESRAGGDGAVSPPDAGIAATGAEPADSGTSVEPTEIDLDFIPPAASLDIVDEPRKTVAEKEAATPVTPKAGEGKPVRHAGDEPEIKVEVPVPPPPDTEELALVEPETVEVMPENEVPPEIPPVKDTAPFIPIEETHKPAFKTFSSWLSGMAGPKDEEVEEEDKGVEQ</sequence>
<reference evidence="5 6" key="1">
    <citation type="journal article" date="2016" name="Nat. Commun.">
        <title>Thousands of microbial genomes shed light on interconnected biogeochemical processes in an aquifer system.</title>
        <authorList>
            <person name="Anantharaman K."/>
            <person name="Brown C.T."/>
            <person name="Hug L.A."/>
            <person name="Sharon I."/>
            <person name="Castelle C.J."/>
            <person name="Probst A.J."/>
            <person name="Thomas B.C."/>
            <person name="Singh A."/>
            <person name="Wilkins M.J."/>
            <person name="Karaoz U."/>
            <person name="Brodie E.L."/>
            <person name="Williams K.H."/>
            <person name="Hubbard S.S."/>
            <person name="Banfield J.F."/>
        </authorList>
    </citation>
    <scope>NUCLEOTIDE SEQUENCE [LARGE SCALE GENOMIC DNA]</scope>
</reference>
<feature type="region of interest" description="Disordered" evidence="4">
    <location>
        <begin position="266"/>
        <end position="305"/>
    </location>
</feature>
<proteinExistence type="predicted"/>
<dbReference type="AlphaFoldDB" id="A0A1F5EYH1"/>
<evidence type="ECO:0000313" key="6">
    <source>
        <dbReference type="Proteomes" id="UP000177187"/>
    </source>
</evidence>
<evidence type="ECO:0000256" key="4">
    <source>
        <dbReference type="SAM" id="MobiDB-lite"/>
    </source>
</evidence>
<feature type="region of interest" description="Disordered" evidence="4">
    <location>
        <begin position="160"/>
        <end position="179"/>
    </location>
</feature>
<feature type="repeat" description="TPR" evidence="3">
    <location>
        <begin position="96"/>
        <end position="129"/>
    </location>
</feature>
<keyword evidence="1" id="KW-0677">Repeat</keyword>
<organism evidence="5 6">
    <name type="scientific">Candidatus Coatesbacteria bacterium RBG_13_66_14</name>
    <dbReference type="NCBI Taxonomy" id="1817816"/>
    <lineage>
        <taxon>Bacteria</taxon>
        <taxon>Candidatus Coatesiibacteriota</taxon>
    </lineage>
</organism>
<dbReference type="PANTHER" id="PTHR45586:SF1">
    <property type="entry name" value="LIPOPOLYSACCHARIDE ASSEMBLY PROTEIN B"/>
    <property type="match status" value="1"/>
</dbReference>
<dbReference type="STRING" id="1817816.A2Y64_04990"/>
<feature type="compositionally biased region" description="Basic and acidic residues" evidence="4">
    <location>
        <begin position="279"/>
        <end position="295"/>
    </location>
</feature>
<dbReference type="PANTHER" id="PTHR45586">
    <property type="entry name" value="TPR REPEAT-CONTAINING PROTEIN PA4667"/>
    <property type="match status" value="1"/>
</dbReference>
<evidence type="ECO:0000256" key="1">
    <source>
        <dbReference type="ARBA" id="ARBA00022737"/>
    </source>
</evidence>
<dbReference type="SUPFAM" id="SSF48452">
    <property type="entry name" value="TPR-like"/>
    <property type="match status" value="1"/>
</dbReference>
<evidence type="ECO:0000256" key="3">
    <source>
        <dbReference type="PROSITE-ProRule" id="PRU00339"/>
    </source>
</evidence>
<dbReference type="Gene3D" id="1.25.40.10">
    <property type="entry name" value="Tetratricopeptide repeat domain"/>
    <property type="match status" value="1"/>
</dbReference>
<dbReference type="PROSITE" id="PS50005">
    <property type="entry name" value="TPR"/>
    <property type="match status" value="2"/>
</dbReference>
<feature type="region of interest" description="Disordered" evidence="4">
    <location>
        <begin position="194"/>
        <end position="240"/>
    </location>
</feature>
<comment type="caution">
    <text evidence="5">The sequence shown here is derived from an EMBL/GenBank/DDBJ whole genome shotgun (WGS) entry which is preliminary data.</text>
</comment>
<dbReference type="Pfam" id="PF13176">
    <property type="entry name" value="TPR_7"/>
    <property type="match status" value="1"/>
</dbReference>
<evidence type="ECO:0000256" key="2">
    <source>
        <dbReference type="ARBA" id="ARBA00022803"/>
    </source>
</evidence>
<gene>
    <name evidence="5" type="ORF">A2Y64_04990</name>
</gene>
<dbReference type="InterPro" id="IPR011990">
    <property type="entry name" value="TPR-like_helical_dom_sf"/>
</dbReference>
<feature type="region of interest" description="Disordered" evidence="4">
    <location>
        <begin position="355"/>
        <end position="375"/>
    </location>
</feature>
<protein>
    <submittedName>
        <fullName evidence="5">Uncharacterized protein</fullName>
    </submittedName>
</protein>
<dbReference type="EMBL" id="MFAF01000122">
    <property type="protein sequence ID" value="OGD72427.1"/>
    <property type="molecule type" value="Genomic_DNA"/>
</dbReference>
<feature type="compositionally biased region" description="Acidic residues" evidence="4">
    <location>
        <begin position="364"/>
        <end position="375"/>
    </location>
</feature>
<accession>A0A1F5EYH1</accession>
<dbReference type="SMART" id="SM00028">
    <property type="entry name" value="TPR"/>
    <property type="match status" value="3"/>
</dbReference>
<name>A0A1F5EYH1_9BACT</name>
<keyword evidence="2 3" id="KW-0802">TPR repeat</keyword>
<dbReference type="InterPro" id="IPR051012">
    <property type="entry name" value="CellSynth/LPSAsmb/PSIAsmb"/>
</dbReference>
<dbReference type="Pfam" id="PF14559">
    <property type="entry name" value="TPR_19"/>
    <property type="match status" value="1"/>
</dbReference>